<dbReference type="OrthoDB" id="5873913at2759"/>
<evidence type="ECO:0000259" key="1">
    <source>
        <dbReference type="Pfam" id="PF00089"/>
    </source>
</evidence>
<organism evidence="2 3">
    <name type="scientific">Teladorsagia circumcincta</name>
    <name type="common">Brown stomach worm</name>
    <name type="synonym">Ostertagia circumcincta</name>
    <dbReference type="NCBI Taxonomy" id="45464"/>
    <lineage>
        <taxon>Eukaryota</taxon>
        <taxon>Metazoa</taxon>
        <taxon>Ecdysozoa</taxon>
        <taxon>Nematoda</taxon>
        <taxon>Chromadorea</taxon>
        <taxon>Rhabditida</taxon>
        <taxon>Rhabditina</taxon>
        <taxon>Rhabditomorpha</taxon>
        <taxon>Strongyloidea</taxon>
        <taxon>Trichostrongylidae</taxon>
        <taxon>Teladorsagia</taxon>
    </lineage>
</organism>
<dbReference type="InterPro" id="IPR043504">
    <property type="entry name" value="Peptidase_S1_PA_chymotrypsin"/>
</dbReference>
<dbReference type="AlphaFoldDB" id="A0A2G9U1Q3"/>
<dbReference type="InterPro" id="IPR051333">
    <property type="entry name" value="CLIP_Serine_Protease"/>
</dbReference>
<sequence>MEMMEVGKRLQTSSSKIGDKLAFLNISQVNNNPPFSKKTYQKFHRMVNLLSEGRQIRSFDGYKARPYEYPFMAAFKVYKDYDKRTSGCTAVQISPRHLLTAAHCVIQKIHYWQKYCEAGKEREYFIFWGIPPEYFYIFVGSICTHPELCPQTSMFKAKEGDSGGPLIRTNEEGKHILVGITSSMKPHCEVSTERIYDRDNFFADVRAYVHWICEVT</sequence>
<name>A0A2G9U1Q3_TELCI</name>
<dbReference type="PANTHER" id="PTHR24260:SF136">
    <property type="entry name" value="GH08193P-RELATED"/>
    <property type="match status" value="1"/>
</dbReference>
<proteinExistence type="predicted"/>
<dbReference type="SUPFAM" id="SSF50494">
    <property type="entry name" value="Trypsin-like serine proteases"/>
    <property type="match status" value="1"/>
</dbReference>
<dbReference type="EMBL" id="KZ350169">
    <property type="protein sequence ID" value="PIO64163.1"/>
    <property type="molecule type" value="Genomic_DNA"/>
</dbReference>
<feature type="non-terminal residue" evidence="2">
    <location>
        <position position="216"/>
    </location>
</feature>
<dbReference type="InterPro" id="IPR018114">
    <property type="entry name" value="TRYPSIN_HIS"/>
</dbReference>
<evidence type="ECO:0000313" key="2">
    <source>
        <dbReference type="EMBL" id="PIO64163.1"/>
    </source>
</evidence>
<gene>
    <name evidence="2" type="ORF">TELCIR_14219</name>
</gene>
<feature type="domain" description="Peptidase S1" evidence="1">
    <location>
        <begin position="156"/>
        <end position="212"/>
    </location>
</feature>
<dbReference type="InterPro" id="IPR001254">
    <property type="entry name" value="Trypsin_dom"/>
</dbReference>
<dbReference type="Pfam" id="PF00089">
    <property type="entry name" value="Trypsin"/>
    <property type="match status" value="2"/>
</dbReference>
<dbReference type="GO" id="GO:0004252">
    <property type="term" value="F:serine-type endopeptidase activity"/>
    <property type="evidence" value="ECO:0007669"/>
    <property type="project" value="InterPro"/>
</dbReference>
<feature type="domain" description="Peptidase S1" evidence="1">
    <location>
        <begin position="60"/>
        <end position="107"/>
    </location>
</feature>
<dbReference type="PANTHER" id="PTHR24260">
    <property type="match status" value="1"/>
</dbReference>
<dbReference type="Proteomes" id="UP000230423">
    <property type="component" value="Unassembled WGS sequence"/>
</dbReference>
<accession>A0A2G9U1Q3</accession>
<dbReference type="PROSITE" id="PS00134">
    <property type="entry name" value="TRYPSIN_HIS"/>
    <property type="match status" value="1"/>
</dbReference>
<reference evidence="2 3" key="1">
    <citation type="submission" date="2015-09" db="EMBL/GenBank/DDBJ databases">
        <title>Draft genome of the parasitic nematode Teladorsagia circumcincta isolate WARC Sus (inbred).</title>
        <authorList>
            <person name="Mitreva M."/>
        </authorList>
    </citation>
    <scope>NUCLEOTIDE SEQUENCE [LARGE SCALE GENOMIC DNA]</scope>
    <source>
        <strain evidence="2 3">S</strain>
    </source>
</reference>
<protein>
    <submittedName>
        <fullName evidence="2">Trypsin</fullName>
    </submittedName>
</protein>
<evidence type="ECO:0000313" key="3">
    <source>
        <dbReference type="Proteomes" id="UP000230423"/>
    </source>
</evidence>
<dbReference type="Gene3D" id="2.40.10.10">
    <property type="entry name" value="Trypsin-like serine proteases"/>
    <property type="match status" value="3"/>
</dbReference>
<dbReference type="GO" id="GO:0006508">
    <property type="term" value="P:proteolysis"/>
    <property type="evidence" value="ECO:0007669"/>
    <property type="project" value="InterPro"/>
</dbReference>
<keyword evidence="3" id="KW-1185">Reference proteome</keyword>
<dbReference type="InterPro" id="IPR009003">
    <property type="entry name" value="Peptidase_S1_PA"/>
</dbReference>